<gene>
    <name evidence="1" type="ORF">SODALDRAFT_204143</name>
</gene>
<proteinExistence type="predicted"/>
<organism evidence="1 2">
    <name type="scientific">Sodiomyces alkalinus (strain CBS 110278 / VKM F-3762 / F11)</name>
    <name type="common">Alkaliphilic filamentous fungus</name>
    <dbReference type="NCBI Taxonomy" id="1314773"/>
    <lineage>
        <taxon>Eukaryota</taxon>
        <taxon>Fungi</taxon>
        <taxon>Dikarya</taxon>
        <taxon>Ascomycota</taxon>
        <taxon>Pezizomycotina</taxon>
        <taxon>Sordariomycetes</taxon>
        <taxon>Hypocreomycetidae</taxon>
        <taxon>Glomerellales</taxon>
        <taxon>Plectosphaerellaceae</taxon>
        <taxon>Sodiomyces</taxon>
    </lineage>
</organism>
<reference evidence="1 2" key="1">
    <citation type="journal article" date="2018" name="Mol. Ecol.">
        <title>The obligate alkalophilic soda-lake fungus Sodiomyces alkalinus has shifted to a protein diet.</title>
        <authorList>
            <person name="Grum-Grzhimaylo A.A."/>
            <person name="Falkoski D.L."/>
            <person name="van den Heuvel J."/>
            <person name="Valero-Jimenez C.A."/>
            <person name="Min B."/>
            <person name="Choi I.G."/>
            <person name="Lipzen A."/>
            <person name="Daum C.G."/>
            <person name="Aanen D.K."/>
            <person name="Tsang A."/>
            <person name="Henrissat B."/>
            <person name="Bilanenko E.N."/>
            <person name="de Vries R.P."/>
            <person name="van Kan J.A.L."/>
            <person name="Grigoriev I.V."/>
            <person name="Debets A.J.M."/>
        </authorList>
    </citation>
    <scope>NUCLEOTIDE SEQUENCE [LARGE SCALE GENOMIC DNA]</scope>
    <source>
        <strain evidence="1 2">F11</strain>
    </source>
</reference>
<name>A0A3N2PTG9_SODAK</name>
<evidence type="ECO:0000313" key="2">
    <source>
        <dbReference type="Proteomes" id="UP000272025"/>
    </source>
</evidence>
<dbReference type="PROSITE" id="PS51257">
    <property type="entry name" value="PROKAR_LIPOPROTEIN"/>
    <property type="match status" value="1"/>
</dbReference>
<keyword evidence="2" id="KW-1185">Reference proteome</keyword>
<evidence type="ECO:0000313" key="1">
    <source>
        <dbReference type="EMBL" id="ROT37724.1"/>
    </source>
</evidence>
<dbReference type="AlphaFoldDB" id="A0A3N2PTG9"/>
<dbReference type="RefSeq" id="XP_028465530.1">
    <property type="nucleotide sequence ID" value="XM_028607228.1"/>
</dbReference>
<protein>
    <submittedName>
        <fullName evidence="1">Uncharacterized protein</fullName>
    </submittedName>
</protein>
<accession>A0A3N2PTG9</accession>
<sequence length="57" mass="6502">MRLCLEWMYGFPISSIALLGCHTPSSPIYPSEWSRKRAALAWADHDRPAVQALWSVK</sequence>
<dbReference type="GeneID" id="39575706"/>
<dbReference type="EMBL" id="ML119057">
    <property type="protein sequence ID" value="ROT37724.1"/>
    <property type="molecule type" value="Genomic_DNA"/>
</dbReference>
<dbReference type="Proteomes" id="UP000272025">
    <property type="component" value="Unassembled WGS sequence"/>
</dbReference>